<organism evidence="2 3">
    <name type="scientific">Streptomyces pini</name>
    <dbReference type="NCBI Taxonomy" id="1520580"/>
    <lineage>
        <taxon>Bacteria</taxon>
        <taxon>Bacillati</taxon>
        <taxon>Actinomycetota</taxon>
        <taxon>Actinomycetes</taxon>
        <taxon>Kitasatosporales</taxon>
        <taxon>Streptomycetaceae</taxon>
        <taxon>Streptomyces</taxon>
    </lineage>
</organism>
<proteinExistence type="predicted"/>
<name>A0A1I3XGJ2_9ACTN</name>
<evidence type="ECO:0000313" key="3">
    <source>
        <dbReference type="Proteomes" id="UP000198928"/>
    </source>
</evidence>
<gene>
    <name evidence="2" type="ORF">SAMN05192584_104167</name>
</gene>
<evidence type="ECO:0000313" key="2">
    <source>
        <dbReference type="EMBL" id="SFK18684.1"/>
    </source>
</evidence>
<dbReference type="Proteomes" id="UP000198928">
    <property type="component" value="Unassembled WGS sequence"/>
</dbReference>
<feature type="region of interest" description="Disordered" evidence="1">
    <location>
        <begin position="1"/>
        <end position="25"/>
    </location>
</feature>
<keyword evidence="3" id="KW-1185">Reference proteome</keyword>
<dbReference type="AlphaFoldDB" id="A0A1I3XGJ2"/>
<reference evidence="3" key="1">
    <citation type="submission" date="2016-10" db="EMBL/GenBank/DDBJ databases">
        <authorList>
            <person name="Varghese N."/>
            <person name="Submissions S."/>
        </authorList>
    </citation>
    <scope>NUCLEOTIDE SEQUENCE [LARGE SCALE GENOMIC DNA]</scope>
    <source>
        <strain evidence="3">PL19</strain>
    </source>
</reference>
<accession>A0A1I3XGJ2</accession>
<dbReference type="EMBL" id="FOSG01000004">
    <property type="protein sequence ID" value="SFK18684.1"/>
    <property type="molecule type" value="Genomic_DNA"/>
</dbReference>
<protein>
    <submittedName>
        <fullName evidence="2">Uncharacterized protein</fullName>
    </submittedName>
</protein>
<evidence type="ECO:0000256" key="1">
    <source>
        <dbReference type="SAM" id="MobiDB-lite"/>
    </source>
</evidence>
<sequence length="124" mass="12929">MSSMSSISIGTARHFHPAGTPGEICRDHNRAALATVVAAEARRRGYGPDLSDEQIDECAEAAGRKSPSPTSRKAIRAALGPPITADDPPQAVAAAVFDALPSNPVRVVGRDGREFFLVPLPATA</sequence>